<comment type="similarity">
    <text evidence="4">Belongs to the MT-A70-like family.</text>
</comment>
<feature type="domain" description="ParB-like N-terminal" evidence="5">
    <location>
        <begin position="17"/>
        <end position="111"/>
    </location>
</feature>
<dbReference type="Pfam" id="PF05063">
    <property type="entry name" value="MT-A70"/>
    <property type="match status" value="1"/>
</dbReference>
<gene>
    <name evidence="6" type="primary">dmnA</name>
    <name evidence="6" type="ordered locus">SFHH103_01671</name>
</gene>
<dbReference type="InterPro" id="IPR036086">
    <property type="entry name" value="ParB/Sulfiredoxin_sf"/>
</dbReference>
<dbReference type="InterPro" id="IPR029063">
    <property type="entry name" value="SAM-dependent_MTases_sf"/>
</dbReference>
<accession>G9A7D8</accession>
<keyword evidence="3" id="KW-0949">S-adenosyl-L-methionine</keyword>
<organism evidence="6 7">
    <name type="scientific">Sinorhizobium fredii (strain HH103)</name>
    <dbReference type="NCBI Taxonomy" id="1117943"/>
    <lineage>
        <taxon>Bacteria</taxon>
        <taxon>Pseudomonadati</taxon>
        <taxon>Pseudomonadota</taxon>
        <taxon>Alphaproteobacteria</taxon>
        <taxon>Hyphomicrobiales</taxon>
        <taxon>Rhizobiaceae</taxon>
        <taxon>Sinorhizobium/Ensifer group</taxon>
        <taxon>Sinorhizobium</taxon>
    </lineage>
</organism>
<keyword evidence="2 6" id="KW-0808">Transferase</keyword>
<dbReference type="PROSITE" id="PS51143">
    <property type="entry name" value="MT_A70"/>
    <property type="match status" value="1"/>
</dbReference>
<dbReference type="eggNOG" id="COG4725">
    <property type="taxonomic scope" value="Bacteria"/>
</dbReference>
<dbReference type="GO" id="GO:0032259">
    <property type="term" value="P:methylation"/>
    <property type="evidence" value="ECO:0007669"/>
    <property type="project" value="UniProtKB-KW"/>
</dbReference>
<dbReference type="CDD" id="cd16409">
    <property type="entry name" value="ParB_N_like"/>
    <property type="match status" value="1"/>
</dbReference>
<name>G9A7D8_SINF1</name>
<dbReference type="SMART" id="SM00470">
    <property type="entry name" value="ParB"/>
    <property type="match status" value="1"/>
</dbReference>
<evidence type="ECO:0000256" key="4">
    <source>
        <dbReference type="PROSITE-ProRule" id="PRU00489"/>
    </source>
</evidence>
<evidence type="ECO:0000313" key="6">
    <source>
        <dbReference type="EMBL" id="CCE96168.1"/>
    </source>
</evidence>
<proteinExistence type="inferred from homology"/>
<dbReference type="STRING" id="1117943.SFHH103_01671"/>
<dbReference type="PANTHER" id="PTHR12829">
    <property type="entry name" value="N6-ADENOSINE-METHYLTRANSFERASE"/>
    <property type="match status" value="1"/>
</dbReference>
<evidence type="ECO:0000259" key="5">
    <source>
        <dbReference type="SMART" id="SM00470"/>
    </source>
</evidence>
<dbReference type="InterPro" id="IPR007757">
    <property type="entry name" value="MT-A70-like"/>
</dbReference>
<dbReference type="Proteomes" id="UP000007735">
    <property type="component" value="Chromosome"/>
</dbReference>
<dbReference type="SUPFAM" id="SSF53335">
    <property type="entry name" value="S-adenosyl-L-methionine-dependent methyltransferases"/>
    <property type="match status" value="1"/>
</dbReference>
<dbReference type="PATRIC" id="fig|380.5.peg.1775"/>
<evidence type="ECO:0000256" key="2">
    <source>
        <dbReference type="ARBA" id="ARBA00022679"/>
    </source>
</evidence>
<protein>
    <submittedName>
        <fullName evidence="6">Methyltransferase-like protein KIAA1627 homolog</fullName>
        <ecNumber evidence="6">2.1.1.-</ecNumber>
    </submittedName>
</protein>
<dbReference type="AlphaFoldDB" id="G9A7D8"/>
<dbReference type="Gene3D" id="3.90.1530.30">
    <property type="match status" value="1"/>
</dbReference>
<dbReference type="Pfam" id="PF02195">
    <property type="entry name" value="ParB_N"/>
    <property type="match status" value="1"/>
</dbReference>
<evidence type="ECO:0000256" key="1">
    <source>
        <dbReference type="ARBA" id="ARBA00022603"/>
    </source>
</evidence>
<keyword evidence="1" id="KW-0489">Methyltransferase</keyword>
<dbReference type="eggNOG" id="COG1475">
    <property type="taxonomic scope" value="Bacteria"/>
</dbReference>
<dbReference type="EC" id="2.1.1.-" evidence="6"/>
<dbReference type="SUPFAM" id="SSF110849">
    <property type="entry name" value="ParB/Sulfiredoxin"/>
    <property type="match status" value="1"/>
</dbReference>
<evidence type="ECO:0000313" key="7">
    <source>
        <dbReference type="Proteomes" id="UP000007735"/>
    </source>
</evidence>
<dbReference type="KEGG" id="sfh:SFHH103_01671"/>
<dbReference type="InterPro" id="IPR003115">
    <property type="entry name" value="ParB_N"/>
</dbReference>
<dbReference type="RefSeq" id="WP_014328631.1">
    <property type="nucleotide sequence ID" value="NC_016812.1"/>
</dbReference>
<evidence type="ECO:0000256" key="3">
    <source>
        <dbReference type="ARBA" id="ARBA00022691"/>
    </source>
</evidence>
<sequence length="710" mass="79383">MSESEFEAKVGNNDLPVALRISQIHVGHRLRTVDQAKVDALKASIEELGLRTPISVVGPMLAASSPLQMVTLAAGAHRLVAMKQLGREHIAAIIRNEDDLDAELWEIDENLCRAELTPADRALFVFRRKEIYLMKHPETGHGGERASRQVGDLKVDEPKRFTAATAEATGQSERAIQRDAERGEKISEKALRMLRGTRHDKGTVLDRLKTLRDEEQEVYVRALFEADKAKEAEAHEIRSDKMATKRAVRIGIINAIADHGKRVAGEMPRAAYAVGYADPPWEQEAWSDETGQDKGLMYPPMPLDEIKALCAGDKSPFTRDAIIFLWVTTNRLDDGISVLKAWGFEFVTAITWDKVNIGMGRWVRDRTEHLLIGKRGDFPGLIMGTQPESLYAEVKGEHSRKPVWFAEQIDRLFPEMRKLELFQRKESLAEGDIRLNGLWDFWGFEAGDETAPSAESSGDPATDPLADALVATGLAPSKYILHLDRGLTNPAALDLPSRLFRFPVEFMDAERGGGQSRLLLRHPLVWQVLQVTDFLADIEQKTGVRPTWEPLDEFGRDFGDKWRWYHAVDLCNDKHWQGLLKTARFTDRDKIFSAVQLGLQGKSLSLKNARAVMAELESVEPETASSAEIMLGKALMPYQHDKGKLISPNISERDERGAWLVIHGLEDGFFNYVGNHLSVTPDGMARRKAAVIPAGVEPALPLEMESSDEA</sequence>
<dbReference type="GO" id="GO:0008168">
    <property type="term" value="F:methyltransferase activity"/>
    <property type="evidence" value="ECO:0007669"/>
    <property type="project" value="UniProtKB-KW"/>
</dbReference>
<dbReference type="EMBL" id="HE616890">
    <property type="protein sequence ID" value="CCE96168.1"/>
    <property type="molecule type" value="Genomic_DNA"/>
</dbReference>
<reference evidence="6 7" key="1">
    <citation type="journal article" date="2012" name="J. Bacteriol.">
        <title>Genome sequence of the soybean symbiont Sinorhizobium fredii HH103.</title>
        <authorList>
            <person name="Weidner S."/>
            <person name="Becker A."/>
            <person name="Bonilla I."/>
            <person name="Jaenicke S."/>
            <person name="Lloret J."/>
            <person name="Margaret I."/>
            <person name="Puhler A."/>
            <person name="Ruiz-Sainz J.E."/>
            <person name="Schneiker-Bekel S."/>
            <person name="Szczepanowski R."/>
            <person name="Vinardell J.M."/>
            <person name="Zehner S."/>
            <person name="Gottfert M."/>
        </authorList>
    </citation>
    <scope>NUCLEOTIDE SEQUENCE [LARGE SCALE GENOMIC DNA]</scope>
    <source>
        <strain evidence="6 7">HH103</strain>
    </source>
</reference>
<dbReference type="PANTHER" id="PTHR12829:SF7">
    <property type="entry name" value="N6-ADENOSINE-METHYLTRANSFERASE CATALYTIC SUBUNIT"/>
    <property type="match status" value="1"/>
</dbReference>
<dbReference type="HOGENOM" id="CLU_388763_0_0_5"/>